<accession>A0A0A9FKC9</accession>
<reference evidence="1" key="2">
    <citation type="journal article" date="2015" name="Data Brief">
        <title>Shoot transcriptome of the giant reed, Arundo donax.</title>
        <authorList>
            <person name="Barrero R.A."/>
            <person name="Guerrero F.D."/>
            <person name="Moolhuijzen P."/>
            <person name="Goolsby J.A."/>
            <person name="Tidwell J."/>
            <person name="Bellgard S.E."/>
            <person name="Bellgard M.I."/>
        </authorList>
    </citation>
    <scope>NUCLEOTIDE SEQUENCE</scope>
    <source>
        <tissue evidence="1">Shoot tissue taken approximately 20 cm above the soil surface</tissue>
    </source>
</reference>
<evidence type="ECO:0000313" key="1">
    <source>
        <dbReference type="EMBL" id="JAE13495.1"/>
    </source>
</evidence>
<name>A0A0A9FKC9_ARUDO</name>
<dbReference type="EMBL" id="GBRH01184401">
    <property type="protein sequence ID" value="JAE13495.1"/>
    <property type="molecule type" value="Transcribed_RNA"/>
</dbReference>
<proteinExistence type="predicted"/>
<reference evidence="1" key="1">
    <citation type="submission" date="2014-09" db="EMBL/GenBank/DDBJ databases">
        <authorList>
            <person name="Magalhaes I.L.F."/>
            <person name="Oliveira U."/>
            <person name="Santos F.R."/>
            <person name="Vidigal T.H.D.A."/>
            <person name="Brescovit A.D."/>
            <person name="Santos A.J."/>
        </authorList>
    </citation>
    <scope>NUCLEOTIDE SEQUENCE</scope>
    <source>
        <tissue evidence="1">Shoot tissue taken approximately 20 cm above the soil surface</tissue>
    </source>
</reference>
<dbReference type="AlphaFoldDB" id="A0A0A9FKC9"/>
<sequence length="52" mass="5940">MYIQVSVIFVLALQYDVTNLKKNSGDVKDDLMLEKTSIVSNYNKQLSTTTRL</sequence>
<protein>
    <submittedName>
        <fullName evidence="1">Uncharacterized protein</fullName>
    </submittedName>
</protein>
<organism evidence="1">
    <name type="scientific">Arundo donax</name>
    <name type="common">Giant reed</name>
    <name type="synonym">Donax arundinaceus</name>
    <dbReference type="NCBI Taxonomy" id="35708"/>
    <lineage>
        <taxon>Eukaryota</taxon>
        <taxon>Viridiplantae</taxon>
        <taxon>Streptophyta</taxon>
        <taxon>Embryophyta</taxon>
        <taxon>Tracheophyta</taxon>
        <taxon>Spermatophyta</taxon>
        <taxon>Magnoliopsida</taxon>
        <taxon>Liliopsida</taxon>
        <taxon>Poales</taxon>
        <taxon>Poaceae</taxon>
        <taxon>PACMAD clade</taxon>
        <taxon>Arundinoideae</taxon>
        <taxon>Arundineae</taxon>
        <taxon>Arundo</taxon>
    </lineage>
</organism>